<dbReference type="InterPro" id="IPR008862">
    <property type="entry name" value="Tcp11"/>
</dbReference>
<dbReference type="PANTHER" id="PTHR12832:SF15">
    <property type="entry name" value="T-COMPLEX PROTEIN 11-LIKE PROTEIN 1"/>
    <property type="match status" value="1"/>
</dbReference>
<reference evidence="2" key="1">
    <citation type="submission" date="2025-08" db="UniProtKB">
        <authorList>
            <consortium name="Ensembl"/>
        </authorList>
    </citation>
    <scope>IDENTIFICATION</scope>
</reference>
<sequence length="467" mass="52307">SLPFLIYVAASPPRPVSIEELMETAKGVTNMALAHEIVVNGDFQIKPAELPEHSLEKKVRDIVHKAFWDCLEAQLKEDPPTYDHAIKLLGEIKENLLSFLLPGHTRLRSQITEVLDLDLIKQEAENGALDISKLVEFVIGMMGTLCAPARDEEIKKLKDIHEIVPLFRAIFSVLDLMKMDMANFAVSSIRPKLMQQSAEYERKKFQEFLEKQPSMTLFLSFFPSDLPVNCVSLPVDHEKKSDSFITSSLCSTAVQNQAYLKLLKWDHVNRPFPETVLMDQTRFQEIQLELEQLLLIGTVLLVTFSAAGSALVDVPGFAEKIKTIVKVLLSGMSFNLKESLATIGEKVCAEVNSCLSQHGFTPFSAERESVLKGQIQAVASPDNTICKLIDSRIQKFLENYLASSHQKSLPAIPGGLGPIQRELEEIAVKYVRLVNYNKMVFSPYYDAVLGKILTKEESQLVGKSEEL</sequence>
<evidence type="ECO:0000313" key="2">
    <source>
        <dbReference type="Ensembl" id="ENSBOBP00000024826.1"/>
    </source>
</evidence>
<dbReference type="AlphaFoldDB" id="A0A8C0FZR5"/>
<reference evidence="2" key="2">
    <citation type="submission" date="2025-09" db="UniProtKB">
        <authorList>
            <consortium name="Ensembl"/>
        </authorList>
    </citation>
    <scope>IDENTIFICATION</scope>
</reference>
<dbReference type="Proteomes" id="UP000694567">
    <property type="component" value="Unplaced"/>
</dbReference>
<dbReference type="Pfam" id="PF05794">
    <property type="entry name" value="Tcp11"/>
    <property type="match status" value="1"/>
</dbReference>
<name>A0A8C0FZR5_BUBBB</name>
<proteinExistence type="inferred from homology"/>
<organism evidence="2 3">
    <name type="scientific">Bubo bubo</name>
    <name type="common">Eurasian eagle-owl</name>
    <name type="synonym">Strix bubo</name>
    <dbReference type="NCBI Taxonomy" id="30461"/>
    <lineage>
        <taxon>Eukaryota</taxon>
        <taxon>Metazoa</taxon>
        <taxon>Chordata</taxon>
        <taxon>Craniata</taxon>
        <taxon>Vertebrata</taxon>
        <taxon>Euteleostomi</taxon>
        <taxon>Archelosauria</taxon>
        <taxon>Archosauria</taxon>
        <taxon>Dinosauria</taxon>
        <taxon>Saurischia</taxon>
        <taxon>Theropoda</taxon>
        <taxon>Coelurosauria</taxon>
        <taxon>Aves</taxon>
        <taxon>Neognathae</taxon>
        <taxon>Neoaves</taxon>
        <taxon>Telluraves</taxon>
        <taxon>Strigiformes</taxon>
        <taxon>Strigidae</taxon>
        <taxon>Bubo</taxon>
    </lineage>
</organism>
<dbReference type="PANTHER" id="PTHR12832">
    <property type="entry name" value="TESTIS-SPECIFIC PROTEIN PBS13 T-COMPLEX 11"/>
    <property type="match status" value="1"/>
</dbReference>
<accession>A0A8C0FZR5</accession>
<dbReference type="Ensembl" id="ENSBOBT00000025369.1">
    <property type="protein sequence ID" value="ENSBOBP00000024826.1"/>
    <property type="gene ID" value="ENSBOBG00000014711.1"/>
</dbReference>
<comment type="similarity">
    <text evidence="1">Belongs to the TCP11 family.</text>
</comment>
<evidence type="ECO:0000313" key="3">
    <source>
        <dbReference type="Proteomes" id="UP000694567"/>
    </source>
</evidence>
<evidence type="ECO:0000256" key="1">
    <source>
        <dbReference type="ARBA" id="ARBA00010954"/>
    </source>
</evidence>
<protein>
    <submittedName>
        <fullName evidence="2">T-complex 11 like 1</fullName>
    </submittedName>
</protein>
<dbReference type="GO" id="GO:0007165">
    <property type="term" value="P:signal transduction"/>
    <property type="evidence" value="ECO:0007669"/>
    <property type="project" value="TreeGrafter"/>
</dbReference>
<keyword evidence="3" id="KW-1185">Reference proteome</keyword>